<dbReference type="Proteomes" id="UP000324585">
    <property type="component" value="Unassembled WGS sequence"/>
</dbReference>
<evidence type="ECO:0000313" key="2">
    <source>
        <dbReference type="EMBL" id="KAA8494264.1"/>
    </source>
</evidence>
<feature type="region of interest" description="Disordered" evidence="1">
    <location>
        <begin position="39"/>
        <end position="99"/>
    </location>
</feature>
<dbReference type="EMBL" id="VRMN01000005">
    <property type="protein sequence ID" value="KAA8494264.1"/>
    <property type="molecule type" value="Genomic_DNA"/>
</dbReference>
<evidence type="ECO:0000313" key="3">
    <source>
        <dbReference type="Proteomes" id="UP000324585"/>
    </source>
</evidence>
<organism evidence="2 3">
    <name type="scientific">Porphyridium purpureum</name>
    <name type="common">Red alga</name>
    <name type="synonym">Porphyridium cruentum</name>
    <dbReference type="NCBI Taxonomy" id="35688"/>
    <lineage>
        <taxon>Eukaryota</taxon>
        <taxon>Rhodophyta</taxon>
        <taxon>Bangiophyceae</taxon>
        <taxon>Porphyridiales</taxon>
        <taxon>Porphyridiaceae</taxon>
        <taxon>Porphyridium</taxon>
    </lineage>
</organism>
<name>A0A5J4YU85_PORPP</name>
<accession>A0A5J4YU85</accession>
<protein>
    <submittedName>
        <fullName evidence="2">Uncharacterized protein</fullName>
    </submittedName>
</protein>
<sequence length="122" mass="13200">MALQTAMTAAVLEAGDNERPNSLLAGPRFADDFRGVLSSCNSSDSASFSDCPSREARPIRAESGSVDSLHSDSESEDAMRIDGAEASSPAHARTDRRRRTFFSPRAALRALRARVRKTMQAL</sequence>
<reference evidence="3" key="1">
    <citation type="journal article" date="2019" name="Nat. Commun.">
        <title>Expansion of phycobilisome linker gene families in mesophilic red algae.</title>
        <authorList>
            <person name="Lee J."/>
            <person name="Kim D."/>
            <person name="Bhattacharya D."/>
            <person name="Yoon H.S."/>
        </authorList>
    </citation>
    <scope>NUCLEOTIDE SEQUENCE [LARGE SCALE GENOMIC DNA]</scope>
    <source>
        <strain evidence="3">CCMP 1328</strain>
    </source>
</reference>
<dbReference type="AlphaFoldDB" id="A0A5J4YU85"/>
<evidence type="ECO:0000256" key="1">
    <source>
        <dbReference type="SAM" id="MobiDB-lite"/>
    </source>
</evidence>
<keyword evidence="3" id="KW-1185">Reference proteome</keyword>
<feature type="compositionally biased region" description="Low complexity" evidence="1">
    <location>
        <begin position="39"/>
        <end position="51"/>
    </location>
</feature>
<comment type="caution">
    <text evidence="2">The sequence shown here is derived from an EMBL/GenBank/DDBJ whole genome shotgun (WGS) entry which is preliminary data.</text>
</comment>
<proteinExistence type="predicted"/>
<gene>
    <name evidence="2" type="ORF">FVE85_4239</name>
</gene>
<feature type="compositionally biased region" description="Basic and acidic residues" evidence="1">
    <location>
        <begin position="69"/>
        <end position="83"/>
    </location>
</feature>